<keyword evidence="2" id="KW-1185">Reference proteome</keyword>
<protein>
    <submittedName>
        <fullName evidence="1">Uncharacterized protein</fullName>
    </submittedName>
</protein>
<reference evidence="1 2" key="1">
    <citation type="journal article" date="2015" name="Sci. Rep.">
        <title>The power of single molecule real-time sequencing technology in the de novo assembly of a eukaryotic genome.</title>
        <authorList>
            <person name="Sakai H."/>
            <person name="Naito K."/>
            <person name="Ogiso-Tanaka E."/>
            <person name="Takahashi Y."/>
            <person name="Iseki K."/>
            <person name="Muto C."/>
            <person name="Satou K."/>
            <person name="Teruya K."/>
            <person name="Shiroma A."/>
            <person name="Shimoji M."/>
            <person name="Hirano T."/>
            <person name="Itoh T."/>
            <person name="Kaga A."/>
            <person name="Tomooka N."/>
        </authorList>
    </citation>
    <scope>NUCLEOTIDE SEQUENCE [LARGE SCALE GENOMIC DNA]</scope>
    <source>
        <strain evidence="2">cv. Shumari</strain>
    </source>
</reference>
<dbReference type="EMBL" id="AP015036">
    <property type="protein sequence ID" value="BAT81503.1"/>
    <property type="molecule type" value="Genomic_DNA"/>
</dbReference>
<gene>
    <name evidence="1" type="primary">Vigan.03G123700</name>
    <name evidence="1" type="ORF">VIGAN_03123700</name>
</gene>
<evidence type="ECO:0000313" key="2">
    <source>
        <dbReference type="Proteomes" id="UP000291084"/>
    </source>
</evidence>
<accession>A0A0S3RM69</accession>
<sequence length="75" mass="8724">MEQAVLLRFIEAKEAVLSPLLFEGHQIGGLFHPYFWYFSNFTVSGFNKAVLDHLLGFHCHIHPLRIIYDMLCCDL</sequence>
<organism evidence="1 2">
    <name type="scientific">Vigna angularis var. angularis</name>
    <dbReference type="NCBI Taxonomy" id="157739"/>
    <lineage>
        <taxon>Eukaryota</taxon>
        <taxon>Viridiplantae</taxon>
        <taxon>Streptophyta</taxon>
        <taxon>Embryophyta</taxon>
        <taxon>Tracheophyta</taxon>
        <taxon>Spermatophyta</taxon>
        <taxon>Magnoliopsida</taxon>
        <taxon>eudicotyledons</taxon>
        <taxon>Gunneridae</taxon>
        <taxon>Pentapetalae</taxon>
        <taxon>rosids</taxon>
        <taxon>fabids</taxon>
        <taxon>Fabales</taxon>
        <taxon>Fabaceae</taxon>
        <taxon>Papilionoideae</taxon>
        <taxon>50 kb inversion clade</taxon>
        <taxon>NPAAA clade</taxon>
        <taxon>indigoferoid/millettioid clade</taxon>
        <taxon>Phaseoleae</taxon>
        <taxon>Vigna</taxon>
    </lineage>
</organism>
<evidence type="ECO:0000313" key="1">
    <source>
        <dbReference type="EMBL" id="BAT81503.1"/>
    </source>
</evidence>
<dbReference type="Proteomes" id="UP000291084">
    <property type="component" value="Chromosome 3"/>
</dbReference>
<name>A0A0S3RM69_PHAAN</name>
<dbReference type="AlphaFoldDB" id="A0A0S3RM69"/>
<proteinExistence type="predicted"/>